<dbReference type="InterPro" id="IPR018371">
    <property type="entry name" value="Chitin-binding_1_CS"/>
</dbReference>
<dbReference type="Gene3D" id="3.40.33.10">
    <property type="entry name" value="CAP"/>
    <property type="match status" value="1"/>
</dbReference>
<evidence type="ECO:0000256" key="4">
    <source>
        <dbReference type="SAM" id="SignalP"/>
    </source>
</evidence>
<dbReference type="InterPro" id="IPR001002">
    <property type="entry name" value="Chitin-bd_1"/>
</dbReference>
<organism evidence="6 7">
    <name type="scientific">Chytriomyces confervae</name>
    <dbReference type="NCBI Taxonomy" id="246404"/>
    <lineage>
        <taxon>Eukaryota</taxon>
        <taxon>Fungi</taxon>
        <taxon>Fungi incertae sedis</taxon>
        <taxon>Chytridiomycota</taxon>
        <taxon>Chytridiomycota incertae sedis</taxon>
        <taxon>Chytridiomycetes</taxon>
        <taxon>Chytridiales</taxon>
        <taxon>Chytriomycetaceae</taxon>
        <taxon>Chytriomyces</taxon>
    </lineage>
</organism>
<dbReference type="PANTHER" id="PTHR10334">
    <property type="entry name" value="CYSTEINE-RICH SECRETORY PROTEIN-RELATED"/>
    <property type="match status" value="1"/>
</dbReference>
<dbReference type="InterPro" id="IPR001283">
    <property type="entry name" value="CRISP-related"/>
</dbReference>
<feature type="compositionally biased region" description="Low complexity" evidence="3">
    <location>
        <begin position="206"/>
        <end position="255"/>
    </location>
</feature>
<dbReference type="CDD" id="cd05380">
    <property type="entry name" value="CAP_euk"/>
    <property type="match status" value="1"/>
</dbReference>
<feature type="chain" id="PRO_5021256038" description="Chitin-binding type-1 domain-containing protein" evidence="4">
    <location>
        <begin position="18"/>
        <end position="401"/>
    </location>
</feature>
<keyword evidence="7" id="KW-1185">Reference proteome</keyword>
<dbReference type="Pfam" id="PF00188">
    <property type="entry name" value="CAP"/>
    <property type="match status" value="1"/>
</dbReference>
<dbReference type="OrthoDB" id="2132507at2759"/>
<evidence type="ECO:0000256" key="3">
    <source>
        <dbReference type="SAM" id="MobiDB-lite"/>
    </source>
</evidence>
<feature type="signal peptide" evidence="4">
    <location>
        <begin position="1"/>
        <end position="17"/>
    </location>
</feature>
<keyword evidence="4" id="KW-0732">Signal</keyword>
<gene>
    <name evidence="6" type="ORF">CcCBS67573_g08421</name>
</gene>
<dbReference type="SUPFAM" id="SSF57016">
    <property type="entry name" value="Plant lectins/antimicrobial peptides"/>
    <property type="match status" value="1"/>
</dbReference>
<dbReference type="GO" id="GO:0008061">
    <property type="term" value="F:chitin binding"/>
    <property type="evidence" value="ECO:0007669"/>
    <property type="project" value="UniProtKB-UniRule"/>
</dbReference>
<accession>A0A507EKN3</accession>
<name>A0A507EKN3_9FUNG</name>
<evidence type="ECO:0000313" key="7">
    <source>
        <dbReference type="Proteomes" id="UP000320333"/>
    </source>
</evidence>
<evidence type="ECO:0000313" key="6">
    <source>
        <dbReference type="EMBL" id="TPX64414.1"/>
    </source>
</evidence>
<feature type="region of interest" description="Disordered" evidence="3">
    <location>
        <begin position="202"/>
        <end position="269"/>
    </location>
</feature>
<dbReference type="STRING" id="246404.A0A507EKN3"/>
<feature type="domain" description="Chitin-binding type-1" evidence="5">
    <location>
        <begin position="163"/>
        <end position="200"/>
    </location>
</feature>
<evidence type="ECO:0000256" key="2">
    <source>
        <dbReference type="PROSITE-ProRule" id="PRU00261"/>
    </source>
</evidence>
<dbReference type="AlphaFoldDB" id="A0A507EKN3"/>
<dbReference type="PROSITE" id="PS00026">
    <property type="entry name" value="CHIT_BIND_I_1"/>
    <property type="match status" value="1"/>
</dbReference>
<sequence length="401" mass="42062">MHLHTVAAVLLAAGANAVLVGRRHTAPVFNGTSCLMRATISDISIQAFIHLNSNNQDCDCTTPFFPEVTNCTVGMTNQDSSAYMNHKVSSPAAAAIKRDFSSPAIVVAKKRDGQYNRCGSDFYNARDSCANGCSVDADCEGELKCFNTGEPCPEGGSGSSNGGENCGGGSWGNGICDDTSLCCSQWGYCGTGSEFCSSTGNDWIVPQESSQQPEQQSEQQQEEQPQQQQQQQEQPQPEQQPQEQPQQPAAPSAPSSGGGGGGSLSAQNALDSHNSLRSNYLSPPAQSLSWDSGLENLAQIRVNFLASIQCQLIHGDLPSAGGQNLIMWASAPNAPSNSYTDAAQAWWNEGAPSGGGINHFSVMSTASYSRLGCAYAVGDGGPTNVGGLGNYQCLVIACDYS</sequence>
<keyword evidence="2" id="KW-1015">Disulfide bond</keyword>
<evidence type="ECO:0000256" key="1">
    <source>
        <dbReference type="ARBA" id="ARBA00022669"/>
    </source>
</evidence>
<comment type="caution">
    <text evidence="2">Lacks conserved residue(s) required for the propagation of feature annotation.</text>
</comment>
<dbReference type="InterPro" id="IPR014044">
    <property type="entry name" value="CAP_dom"/>
</dbReference>
<dbReference type="InterPro" id="IPR036861">
    <property type="entry name" value="Endochitinase-like_sf"/>
</dbReference>
<dbReference type="InterPro" id="IPR035940">
    <property type="entry name" value="CAP_sf"/>
</dbReference>
<dbReference type="SMART" id="SM00270">
    <property type="entry name" value="ChtBD1"/>
    <property type="match status" value="1"/>
</dbReference>
<dbReference type="SMART" id="SM00198">
    <property type="entry name" value="SCP"/>
    <property type="match status" value="1"/>
</dbReference>
<dbReference type="CDD" id="cd00035">
    <property type="entry name" value="ChtBD1"/>
    <property type="match status" value="1"/>
</dbReference>
<feature type="disulfide bond" evidence="2">
    <location>
        <begin position="182"/>
        <end position="196"/>
    </location>
</feature>
<proteinExistence type="predicted"/>
<evidence type="ECO:0000259" key="5">
    <source>
        <dbReference type="PROSITE" id="PS50941"/>
    </source>
</evidence>
<keyword evidence="1 2" id="KW-0147">Chitin-binding</keyword>
<comment type="caution">
    <text evidence="6">The sequence shown here is derived from an EMBL/GenBank/DDBJ whole genome shotgun (WGS) entry which is preliminary data.</text>
</comment>
<dbReference type="Gene3D" id="3.30.60.10">
    <property type="entry name" value="Endochitinase-like"/>
    <property type="match status" value="1"/>
</dbReference>
<dbReference type="EMBL" id="QEAP01000547">
    <property type="protein sequence ID" value="TPX64414.1"/>
    <property type="molecule type" value="Genomic_DNA"/>
</dbReference>
<dbReference type="PROSITE" id="PS50941">
    <property type="entry name" value="CHIT_BIND_I_2"/>
    <property type="match status" value="1"/>
</dbReference>
<dbReference type="Proteomes" id="UP000320333">
    <property type="component" value="Unassembled WGS sequence"/>
</dbReference>
<reference evidence="6 7" key="1">
    <citation type="journal article" date="2019" name="Sci. Rep.">
        <title>Comparative genomics of chytrid fungi reveal insights into the obligate biotrophic and pathogenic lifestyle of Synchytrium endobioticum.</title>
        <authorList>
            <person name="van de Vossenberg B.T.L.H."/>
            <person name="Warris S."/>
            <person name="Nguyen H.D.T."/>
            <person name="van Gent-Pelzer M.P.E."/>
            <person name="Joly D.L."/>
            <person name="van de Geest H.C."/>
            <person name="Bonants P.J.M."/>
            <person name="Smith D.S."/>
            <person name="Levesque C.A."/>
            <person name="van der Lee T.A.J."/>
        </authorList>
    </citation>
    <scope>NUCLEOTIDE SEQUENCE [LARGE SCALE GENOMIC DNA]</scope>
    <source>
        <strain evidence="6 7">CBS 675.73</strain>
    </source>
</reference>
<protein>
    <recommendedName>
        <fullName evidence="5">Chitin-binding type-1 domain-containing protein</fullName>
    </recommendedName>
</protein>
<dbReference type="SUPFAM" id="SSF55797">
    <property type="entry name" value="PR-1-like"/>
    <property type="match status" value="1"/>
</dbReference>